<feature type="domain" description="Sulfatase N-terminal" evidence="6">
    <location>
        <begin position="45"/>
        <end position="368"/>
    </location>
</feature>
<protein>
    <recommendedName>
        <fullName evidence="6">Sulfatase N-terminal domain-containing protein</fullName>
    </recommendedName>
</protein>
<evidence type="ECO:0000256" key="4">
    <source>
        <dbReference type="ARBA" id="ARBA00023180"/>
    </source>
</evidence>
<reference evidence="8" key="1">
    <citation type="journal article" date="2019" name="Int. J. Syst. Evol. Microbiol.">
        <title>The Global Catalogue of Microorganisms (GCM) 10K type strain sequencing project: providing services to taxonomists for standard genome sequencing and annotation.</title>
        <authorList>
            <consortium name="The Broad Institute Genomics Platform"/>
            <consortium name="The Broad Institute Genome Sequencing Center for Infectious Disease"/>
            <person name="Wu L."/>
            <person name="Ma J."/>
        </authorList>
    </citation>
    <scope>NUCLEOTIDE SEQUENCE [LARGE SCALE GENOMIC DNA]</scope>
    <source>
        <strain evidence="8">JCM 16953</strain>
    </source>
</reference>
<dbReference type="Pfam" id="PF00884">
    <property type="entry name" value="Sulfatase"/>
    <property type="match status" value="1"/>
</dbReference>
<dbReference type="Gene3D" id="3.30.1120.10">
    <property type="match status" value="1"/>
</dbReference>
<keyword evidence="2" id="KW-0732">Signal</keyword>
<dbReference type="SUPFAM" id="SSF53649">
    <property type="entry name" value="Alkaline phosphatase-like"/>
    <property type="match status" value="1"/>
</dbReference>
<dbReference type="PANTHER" id="PTHR43108">
    <property type="entry name" value="N-ACETYLGLUCOSAMINE-6-SULFATASE FAMILY MEMBER"/>
    <property type="match status" value="1"/>
</dbReference>
<keyword evidence="4" id="KW-0325">Glycoprotein</keyword>
<feature type="region of interest" description="Disordered" evidence="5">
    <location>
        <begin position="477"/>
        <end position="499"/>
    </location>
</feature>
<dbReference type="EMBL" id="BAABAH010000011">
    <property type="protein sequence ID" value="GAA3826430.1"/>
    <property type="molecule type" value="Genomic_DNA"/>
</dbReference>
<organism evidence="7 8">
    <name type="scientific">Nocardioides panacisoli</name>
    <dbReference type="NCBI Taxonomy" id="627624"/>
    <lineage>
        <taxon>Bacteria</taxon>
        <taxon>Bacillati</taxon>
        <taxon>Actinomycetota</taxon>
        <taxon>Actinomycetes</taxon>
        <taxon>Propionibacteriales</taxon>
        <taxon>Nocardioidaceae</taxon>
        <taxon>Nocardioides</taxon>
    </lineage>
</organism>
<dbReference type="InterPro" id="IPR024607">
    <property type="entry name" value="Sulfatase_CS"/>
</dbReference>
<dbReference type="RefSeq" id="WP_344776791.1">
    <property type="nucleotide sequence ID" value="NZ_BAABAH010000011.1"/>
</dbReference>
<comment type="similarity">
    <text evidence="1">Belongs to the sulfatase family.</text>
</comment>
<dbReference type="Gene3D" id="3.40.720.10">
    <property type="entry name" value="Alkaline Phosphatase, subunit A"/>
    <property type="match status" value="1"/>
</dbReference>
<keyword evidence="8" id="KW-1185">Reference proteome</keyword>
<accession>A0ABP7IUB7</accession>
<dbReference type="InterPro" id="IPR017850">
    <property type="entry name" value="Alkaline_phosphatase_core_sf"/>
</dbReference>
<evidence type="ECO:0000313" key="7">
    <source>
        <dbReference type="EMBL" id="GAA3826430.1"/>
    </source>
</evidence>
<dbReference type="InterPro" id="IPR000917">
    <property type="entry name" value="Sulfatase_N"/>
</dbReference>
<evidence type="ECO:0000256" key="5">
    <source>
        <dbReference type="SAM" id="MobiDB-lite"/>
    </source>
</evidence>
<name>A0ABP7IUB7_9ACTN</name>
<evidence type="ECO:0000256" key="2">
    <source>
        <dbReference type="ARBA" id="ARBA00022729"/>
    </source>
</evidence>
<gene>
    <name evidence="7" type="ORF">GCM10022242_29690</name>
</gene>
<evidence type="ECO:0000256" key="3">
    <source>
        <dbReference type="ARBA" id="ARBA00022801"/>
    </source>
</evidence>
<evidence type="ECO:0000313" key="8">
    <source>
        <dbReference type="Proteomes" id="UP001501821"/>
    </source>
</evidence>
<dbReference type="Proteomes" id="UP001501821">
    <property type="component" value="Unassembled WGS sequence"/>
</dbReference>
<keyword evidence="3" id="KW-0378">Hydrolase</keyword>
<evidence type="ECO:0000256" key="1">
    <source>
        <dbReference type="ARBA" id="ARBA00008779"/>
    </source>
</evidence>
<proteinExistence type="inferred from homology"/>
<dbReference type="PROSITE" id="PS00523">
    <property type="entry name" value="SULFATASE_1"/>
    <property type="match status" value="1"/>
</dbReference>
<dbReference type="PANTHER" id="PTHR43108:SF8">
    <property type="entry name" value="SD21168P"/>
    <property type="match status" value="1"/>
</dbReference>
<evidence type="ECO:0000259" key="6">
    <source>
        <dbReference type="Pfam" id="PF00884"/>
    </source>
</evidence>
<comment type="caution">
    <text evidence="7">The sequence shown here is derived from an EMBL/GenBank/DDBJ whole genome shotgun (WGS) entry which is preliminary data.</text>
</comment>
<sequence length="499" mass="55458">MRQRAVLLALIVATVAGVGFTFVDGGPVGDGATRPTTTAMAPDRPNIVLILTDDMRTDELQYMPSTRRLLADQGTSYTSAISPHPMCCPARAELVTGQYAQNNGVKHNLGPFGGVHALRHPNDNIGVWMQDAGYRTGYHGKFLNGYSRAFGRVAGWNVWDPIVAGTTYLYWRSVWFDGDSYHHRYITHVTAERTKSMLDTLDRGSAPFFMVVNHTAPHARTGDVVKKPAYEPRYGRLFDHLQPDFTRKPSYFAKDPALPHDLYDRSFDRKDELVRARARARALRSVDDDVRLLVHQLAAAGELDDTYIVFTSDNGFVLGEHGLHGKNLMIDESLDVPLIVRGPGIPAGAVNRTPVTLVDLAATFLHWGHAVPSAARPSDGLPITEPAALARRDTILVQAGDSSRADHGWWYRGVDTRRYLYAVHPRDPSVGVLFDRERDPFAMRDVLHDPAYAPVRRELAHRLAVLEHCSGESCNRVFGPVPDPLPQPKKGRAAEPERR</sequence>